<keyword evidence="3" id="KW-1185">Reference proteome</keyword>
<evidence type="ECO:0000313" key="3">
    <source>
        <dbReference type="Proteomes" id="UP000308199"/>
    </source>
</evidence>
<proteinExistence type="predicted"/>
<evidence type="ECO:0000256" key="1">
    <source>
        <dbReference type="SAM" id="MobiDB-lite"/>
    </source>
</evidence>
<comment type="caution">
    <text evidence="2">The sequence shown here is derived from an EMBL/GenBank/DDBJ whole genome shotgun (WGS) entry which is preliminary data.</text>
</comment>
<protein>
    <submittedName>
        <fullName evidence="2">Uncharacterized protein</fullName>
    </submittedName>
</protein>
<dbReference type="AlphaFoldDB" id="A0A4S4L513"/>
<organism evidence="2 3">
    <name type="scientific">Phellinidium pouzarii</name>
    <dbReference type="NCBI Taxonomy" id="167371"/>
    <lineage>
        <taxon>Eukaryota</taxon>
        <taxon>Fungi</taxon>
        <taxon>Dikarya</taxon>
        <taxon>Basidiomycota</taxon>
        <taxon>Agaricomycotina</taxon>
        <taxon>Agaricomycetes</taxon>
        <taxon>Hymenochaetales</taxon>
        <taxon>Hymenochaetaceae</taxon>
        <taxon>Phellinidium</taxon>
    </lineage>
</organism>
<gene>
    <name evidence="2" type="ORF">EW145_g4075</name>
</gene>
<evidence type="ECO:0000313" key="2">
    <source>
        <dbReference type="EMBL" id="THH06454.1"/>
    </source>
</evidence>
<reference evidence="2 3" key="1">
    <citation type="submission" date="2019-02" db="EMBL/GenBank/DDBJ databases">
        <title>Genome sequencing of the rare red list fungi Phellinidium pouzarii.</title>
        <authorList>
            <person name="Buettner E."/>
            <person name="Kellner H."/>
        </authorList>
    </citation>
    <scope>NUCLEOTIDE SEQUENCE [LARGE SCALE GENOMIC DNA]</scope>
    <source>
        <strain evidence="2 3">DSM 108285</strain>
    </source>
</reference>
<feature type="region of interest" description="Disordered" evidence="1">
    <location>
        <begin position="131"/>
        <end position="150"/>
    </location>
</feature>
<sequence length="263" mass="28826">MALLLNHDQVPVSPLQLQDNGPMLNMLTAALEAHLELTQSTNLDEVLSAHSFSENEESDIRSPSVYSEYDFPRPSCRLFDSESDSESGFVSGIALKSAELDGCWDHSSRGLSSPDIPQPNLNNIRARIASPPFGARRKHEEDSDSEQSEYGLFTAAPPPSPCIQPCVNYLETDIDSESDDDHIRVANASPQPQIEHIETYTPAQIELFDNFLTVPFAPCAGDRDIFDDTIGPFECPPSLSTPEVPPTLCFCGICARAWANATL</sequence>
<name>A0A4S4L513_9AGAM</name>
<accession>A0A4S4L513</accession>
<dbReference type="Proteomes" id="UP000308199">
    <property type="component" value="Unassembled WGS sequence"/>
</dbReference>
<dbReference type="EMBL" id="SGPK01000195">
    <property type="protein sequence ID" value="THH06454.1"/>
    <property type="molecule type" value="Genomic_DNA"/>
</dbReference>